<proteinExistence type="predicted"/>
<keyword evidence="2" id="KW-1185">Reference proteome</keyword>
<reference evidence="2" key="1">
    <citation type="journal article" date="2019" name="Int. J. Syst. Evol. Microbiol.">
        <title>The Global Catalogue of Microorganisms (GCM) 10K type strain sequencing project: providing services to taxonomists for standard genome sequencing and annotation.</title>
        <authorList>
            <consortium name="The Broad Institute Genomics Platform"/>
            <consortium name="The Broad Institute Genome Sequencing Center for Infectious Disease"/>
            <person name="Wu L."/>
            <person name="Ma J."/>
        </authorList>
    </citation>
    <scope>NUCLEOTIDE SEQUENCE [LARGE SCALE GENOMIC DNA]</scope>
    <source>
        <strain evidence="2">KCTC 62195</strain>
    </source>
</reference>
<dbReference type="PANTHER" id="PTHR33986">
    <property type="entry name" value="OS02G0535700 PROTEIN"/>
    <property type="match status" value="1"/>
</dbReference>
<protein>
    <submittedName>
        <fullName evidence="1">ELM1/GtrOC1 family putative glycosyltransferase</fullName>
    </submittedName>
</protein>
<dbReference type="SUPFAM" id="SSF53448">
    <property type="entry name" value="Nucleotide-diphospho-sugar transferases"/>
    <property type="match status" value="1"/>
</dbReference>
<dbReference type="InterPro" id="IPR029044">
    <property type="entry name" value="Nucleotide-diphossugar_trans"/>
</dbReference>
<accession>A0ABV7AVN7</accession>
<dbReference type="EMBL" id="JBHRSJ010000022">
    <property type="protein sequence ID" value="MFC2972981.1"/>
    <property type="molecule type" value="Genomic_DNA"/>
</dbReference>
<organism evidence="1 2">
    <name type="scientific">Azotobacter bryophylli</name>
    <dbReference type="NCBI Taxonomy" id="1986537"/>
    <lineage>
        <taxon>Bacteria</taxon>
        <taxon>Pseudomonadati</taxon>
        <taxon>Pseudomonadota</taxon>
        <taxon>Gammaproteobacteria</taxon>
        <taxon>Pseudomonadales</taxon>
        <taxon>Pseudomonadaceae</taxon>
        <taxon>Azotobacter</taxon>
    </lineage>
</organism>
<gene>
    <name evidence="1" type="ORF">ACFOJE_12240</name>
</gene>
<dbReference type="RefSeq" id="WP_377814633.1">
    <property type="nucleotide sequence ID" value="NZ_JBHRSJ010000022.1"/>
</dbReference>
<evidence type="ECO:0000313" key="2">
    <source>
        <dbReference type="Proteomes" id="UP001595457"/>
    </source>
</evidence>
<dbReference type="Proteomes" id="UP001595457">
    <property type="component" value="Unassembled WGS sequence"/>
</dbReference>
<evidence type="ECO:0000313" key="1">
    <source>
        <dbReference type="EMBL" id="MFC2972981.1"/>
    </source>
</evidence>
<dbReference type="InterPro" id="IPR009367">
    <property type="entry name" value="Elm1-like"/>
</dbReference>
<dbReference type="Pfam" id="PF06258">
    <property type="entry name" value="Mito_fiss_Elm1"/>
    <property type="match status" value="1"/>
</dbReference>
<name>A0ABV7AVN7_9GAMM</name>
<comment type="caution">
    <text evidence="1">The sequence shown here is derived from an EMBL/GenBank/DDBJ whole genome shotgun (WGS) entry which is preliminary data.</text>
</comment>
<dbReference type="PANTHER" id="PTHR33986:SF15">
    <property type="entry name" value="MITOCHONDRIAL FISSION PROTEIN ELM1"/>
    <property type="match status" value="1"/>
</dbReference>
<sequence length="754" mass="84802">MNAFTQIPSPGGNAQRQPLRLPGMIPVVLEARAGATEAPAVRIFLATEPEHYRAERIFFYSLERVRNPDRRYEIYRMTDLPGFDRRSGFAHYRFAVPELAGRQGRAIYNEVGQLYDADPAELFDLPMGDHGYLSLSVKENGLMLIDCERMASCWNLLTAGCAPRENLLELGTRRWGALDPRWHARDQEYRHGHSRLLHYTALHLQPWRPQPERYSYHIHPHAEHFYSLERTADAQGYEVHSAGQPSPAFAYACRQLEQLPAAPSPELYRYTLESVCGPMALVGPWSEADIGPNPIVRWSMEQLQRDDLPEQEAIVANGLERLPQEDIPWVVDRLFRLGRQWILMKVALGPAGSPIGTPEGWRALLRRVARRYPERGWQLDCTDRQGRPRRYRADFARRSPGGAQAPRVWILQGKHAGDNAQLVNLAQSLGWPYELKRYRSGIKDLSAPWPDLVISAGCRTAPLAREIRRRSGERTRLVVLGRPRSRLSGFDLVVTTPQYGLPLRGNVMDLPGPFISTPSLTAEELETWKQRFAHLPRPWIALLVGGKSTPYQFDTRTARILGLEASAAARARGGSLLISTSPRTGRRQADALIAALDAPSLSFRFGSGEDNPHQALLALADAFIVTGESVSMLTEACMTGKPAAMFPLPKHRSLLPAARHAFERWMGVVERDAGPNGVERPQRPRERWYDGRVEAGWFSRELSIEEVHKSLDMRPLPEGLEQPPGLSPDMLAAARGRVLQAIRELFLGDSPVPL</sequence>